<evidence type="ECO:0000313" key="1">
    <source>
        <dbReference type="EMBL" id="TCP38220.1"/>
    </source>
</evidence>
<evidence type="ECO:0000313" key="2">
    <source>
        <dbReference type="Proteomes" id="UP000295399"/>
    </source>
</evidence>
<dbReference type="PROSITE" id="PS51257">
    <property type="entry name" value="PROKAR_LIPOPROTEIN"/>
    <property type="match status" value="1"/>
</dbReference>
<dbReference type="InParanoid" id="A0A4R2PQY2"/>
<gene>
    <name evidence="1" type="ORF">EV659_101118</name>
</gene>
<keyword evidence="2" id="KW-1185">Reference proteome</keyword>
<dbReference type="RefSeq" id="WP_200287346.1">
    <property type="nucleotide sequence ID" value="NZ_JACIGF010000001.1"/>
</dbReference>
<dbReference type="AlphaFoldDB" id="A0A4R2PQY2"/>
<proteinExistence type="predicted"/>
<comment type="caution">
    <text evidence="1">The sequence shown here is derived from an EMBL/GenBank/DDBJ whole genome shotgun (WGS) entry which is preliminary data.</text>
</comment>
<sequence length="150" mass="16148">MTQTMERAPRSRGLARVLALASATVFTGFLAGCGAPHLHTVREAKAELVGQDVAVLEQCIGEPLLADWTQGGGVRYAYSSAQMRDDGGLLLSEPVPDEADRERACVFTVHVDGDGRITAVRSKNHAGWGFGSIKACSRLVRECVEDDDLY</sequence>
<name>A0A4R2PQY2_RHOSA</name>
<accession>A0A4R2PQY2</accession>
<reference evidence="1 2" key="1">
    <citation type="submission" date="2019-03" db="EMBL/GenBank/DDBJ databases">
        <title>Genomic Encyclopedia of Type Strains, Phase IV (KMG-IV): sequencing the most valuable type-strain genomes for metagenomic binning, comparative biology and taxonomic classification.</title>
        <authorList>
            <person name="Goeker M."/>
        </authorList>
    </citation>
    <scope>NUCLEOTIDE SEQUENCE [LARGE SCALE GENOMIC DNA]</scope>
    <source>
        <strain evidence="1 2">DSM 2132</strain>
    </source>
</reference>
<dbReference type="Proteomes" id="UP000295399">
    <property type="component" value="Unassembled WGS sequence"/>
</dbReference>
<organism evidence="1 2">
    <name type="scientific">Rhodothalassium salexigens DSM 2132</name>
    <dbReference type="NCBI Taxonomy" id="1188247"/>
    <lineage>
        <taxon>Bacteria</taxon>
        <taxon>Pseudomonadati</taxon>
        <taxon>Pseudomonadota</taxon>
        <taxon>Alphaproteobacteria</taxon>
        <taxon>Rhodothalassiales</taxon>
        <taxon>Rhodothalassiaceae</taxon>
        <taxon>Rhodothalassium</taxon>
    </lineage>
</organism>
<dbReference type="EMBL" id="SLXO01000001">
    <property type="protein sequence ID" value="TCP38220.1"/>
    <property type="molecule type" value="Genomic_DNA"/>
</dbReference>
<protein>
    <submittedName>
        <fullName evidence="1">Uncharacterized protein</fullName>
    </submittedName>
</protein>